<dbReference type="AlphaFoldDB" id="A0AAW0BIY4"/>
<feature type="compositionally biased region" description="Basic residues" evidence="1">
    <location>
        <begin position="18"/>
        <end position="28"/>
    </location>
</feature>
<evidence type="ECO:0000313" key="3">
    <source>
        <dbReference type="EMBL" id="KAK7027154.1"/>
    </source>
</evidence>
<evidence type="ECO:0000313" key="4">
    <source>
        <dbReference type="Proteomes" id="UP001362999"/>
    </source>
</evidence>
<feature type="region of interest" description="Disordered" evidence="1">
    <location>
        <begin position="111"/>
        <end position="143"/>
    </location>
</feature>
<accession>A0AAW0BIY4</accession>
<evidence type="ECO:0000256" key="1">
    <source>
        <dbReference type="SAM" id="MobiDB-lite"/>
    </source>
</evidence>
<dbReference type="EMBL" id="JAWWNJ010000033">
    <property type="protein sequence ID" value="KAK7025667.1"/>
    <property type="molecule type" value="Genomic_DNA"/>
</dbReference>
<organism evidence="2 4">
    <name type="scientific">Favolaschia claudopus</name>
    <dbReference type="NCBI Taxonomy" id="2862362"/>
    <lineage>
        <taxon>Eukaryota</taxon>
        <taxon>Fungi</taxon>
        <taxon>Dikarya</taxon>
        <taxon>Basidiomycota</taxon>
        <taxon>Agaricomycotina</taxon>
        <taxon>Agaricomycetes</taxon>
        <taxon>Agaricomycetidae</taxon>
        <taxon>Agaricales</taxon>
        <taxon>Marasmiineae</taxon>
        <taxon>Mycenaceae</taxon>
        <taxon>Favolaschia</taxon>
    </lineage>
</organism>
<feature type="region of interest" description="Disordered" evidence="1">
    <location>
        <begin position="1"/>
        <end position="32"/>
    </location>
</feature>
<feature type="compositionally biased region" description="Acidic residues" evidence="1">
    <location>
        <begin position="48"/>
        <end position="70"/>
    </location>
</feature>
<reference evidence="2 4" key="1">
    <citation type="journal article" date="2024" name="J Genomics">
        <title>Draft genome sequencing and assembly of Favolaschia claudopus CIRM-BRFM 2984 isolated from oak limbs.</title>
        <authorList>
            <person name="Navarro D."/>
            <person name="Drula E."/>
            <person name="Chaduli D."/>
            <person name="Cazenave R."/>
            <person name="Ahrendt S."/>
            <person name="Wang J."/>
            <person name="Lipzen A."/>
            <person name="Daum C."/>
            <person name="Barry K."/>
            <person name="Grigoriev I.V."/>
            <person name="Favel A."/>
            <person name="Rosso M.N."/>
            <person name="Martin F."/>
        </authorList>
    </citation>
    <scope>NUCLEOTIDE SEQUENCE [LARGE SCALE GENOMIC DNA]</scope>
    <source>
        <strain evidence="2 4">CIRM-BRFM 2984</strain>
    </source>
</reference>
<sequence length="176" mass="19604">MSFAQIRGWYRDQEKQKAKAKGNHKVRAAARPNPEIKFYDIQRILDAREEDNEDETSLGIDELGDSDDEESHAGGETGGPASKVDWLDEPREVFPPSISLALEDSELDLDSLLLNDEAGPDSQASVGSNISSKTTDADDMGDDEEREVSFQSLTWDYLQIFCTILECLIRSAFSQV</sequence>
<gene>
    <name evidence="2" type="ORF">R3P38DRAFT_3355942</name>
    <name evidence="3" type="ORF">R3P38DRAFT_980941</name>
</gene>
<name>A0AAW0BIY4_9AGAR</name>
<feature type="compositionally biased region" description="Polar residues" evidence="1">
    <location>
        <begin position="122"/>
        <end position="134"/>
    </location>
</feature>
<protein>
    <submittedName>
        <fullName evidence="2">Uncharacterized protein</fullName>
    </submittedName>
</protein>
<feature type="region of interest" description="Disordered" evidence="1">
    <location>
        <begin position="47"/>
        <end position="89"/>
    </location>
</feature>
<dbReference type="EMBL" id="JAWWNJ010000030">
    <property type="protein sequence ID" value="KAK7027154.1"/>
    <property type="molecule type" value="Genomic_DNA"/>
</dbReference>
<comment type="caution">
    <text evidence="2">The sequence shown here is derived from an EMBL/GenBank/DDBJ whole genome shotgun (WGS) entry which is preliminary data.</text>
</comment>
<keyword evidence="4" id="KW-1185">Reference proteome</keyword>
<proteinExistence type="predicted"/>
<evidence type="ECO:0000313" key="2">
    <source>
        <dbReference type="EMBL" id="KAK7025667.1"/>
    </source>
</evidence>
<dbReference type="Proteomes" id="UP001362999">
    <property type="component" value="Unassembled WGS sequence"/>
</dbReference>